<evidence type="ECO:0000313" key="1">
    <source>
        <dbReference type="EMBL" id="RXI36863.1"/>
    </source>
</evidence>
<name>A0A6M8NMQ1_9BACT</name>
<proteinExistence type="predicted"/>
<dbReference type="AlphaFoldDB" id="A0A6M8NMQ1"/>
<organism evidence="1 2">
    <name type="scientific">Arcobacter cloacae</name>
    <dbReference type="NCBI Taxonomy" id="1054034"/>
    <lineage>
        <taxon>Bacteria</taxon>
        <taxon>Pseudomonadati</taxon>
        <taxon>Campylobacterota</taxon>
        <taxon>Epsilonproteobacteria</taxon>
        <taxon>Campylobacterales</taxon>
        <taxon>Arcobacteraceae</taxon>
        <taxon>Arcobacter</taxon>
    </lineage>
</organism>
<sequence>MSEKNKKTELADYTTIKHHPRVKYELSNNDYCIANAIYHLSNNPDSIFKGWYHGKVETLGKMFDLSRASAYNSITKLIEKKLVEKNAESGFLKTTKLWWDEFVNFEIGHPSKI</sequence>
<dbReference type="RefSeq" id="WP_129014730.1">
    <property type="nucleotide sequence ID" value="NZ_CBCSEI010000019.1"/>
</dbReference>
<dbReference type="EMBL" id="NXII01000053">
    <property type="protein sequence ID" value="RXI36863.1"/>
    <property type="molecule type" value="Genomic_DNA"/>
</dbReference>
<gene>
    <name evidence="1" type="ORF">CP963_13985</name>
</gene>
<protein>
    <submittedName>
        <fullName evidence="1">Uncharacterized protein</fullName>
    </submittedName>
</protein>
<dbReference type="Proteomes" id="UP000290378">
    <property type="component" value="Unassembled WGS sequence"/>
</dbReference>
<comment type="caution">
    <text evidence="1">The sequence shown here is derived from an EMBL/GenBank/DDBJ whole genome shotgun (WGS) entry which is preliminary data.</text>
</comment>
<reference evidence="1 2" key="1">
    <citation type="submission" date="2017-09" db="EMBL/GenBank/DDBJ databases">
        <title>Genomics of the genus Arcobacter.</title>
        <authorList>
            <person name="Perez-Cataluna A."/>
            <person name="Figueras M.J."/>
            <person name="Salas-Masso N."/>
        </authorList>
    </citation>
    <scope>NUCLEOTIDE SEQUENCE [LARGE SCALE GENOMIC DNA]</scope>
    <source>
        <strain evidence="1 2">CECT 7834</strain>
    </source>
</reference>
<keyword evidence="2" id="KW-1185">Reference proteome</keyword>
<evidence type="ECO:0000313" key="2">
    <source>
        <dbReference type="Proteomes" id="UP000290378"/>
    </source>
</evidence>
<accession>A0A6M8NMQ1</accession>